<dbReference type="AlphaFoldDB" id="A0A5R8KHG3"/>
<dbReference type="Pfam" id="PF00702">
    <property type="entry name" value="Hydrolase"/>
    <property type="match status" value="1"/>
</dbReference>
<dbReference type="PANTHER" id="PTHR43481:SF4">
    <property type="entry name" value="GLYCEROL-1-PHOSPHATE PHOSPHOHYDROLASE 1-RELATED"/>
    <property type="match status" value="1"/>
</dbReference>
<evidence type="ECO:0000313" key="3">
    <source>
        <dbReference type="Proteomes" id="UP000306196"/>
    </source>
</evidence>
<dbReference type="SFLD" id="SFLDS00003">
    <property type="entry name" value="Haloacid_Dehalogenase"/>
    <property type="match status" value="1"/>
</dbReference>
<organism evidence="2 3">
    <name type="scientific">Phragmitibacter flavus</name>
    <dbReference type="NCBI Taxonomy" id="2576071"/>
    <lineage>
        <taxon>Bacteria</taxon>
        <taxon>Pseudomonadati</taxon>
        <taxon>Verrucomicrobiota</taxon>
        <taxon>Verrucomicrobiia</taxon>
        <taxon>Verrucomicrobiales</taxon>
        <taxon>Verrucomicrobiaceae</taxon>
        <taxon>Phragmitibacter</taxon>
    </lineage>
</organism>
<name>A0A5R8KHG3_9BACT</name>
<dbReference type="NCBIfam" id="TIGR01509">
    <property type="entry name" value="HAD-SF-IA-v3"/>
    <property type="match status" value="1"/>
</dbReference>
<dbReference type="InterPro" id="IPR006439">
    <property type="entry name" value="HAD-SF_hydro_IA"/>
</dbReference>
<sequence length="224" mass="24521">MYTEVGFIFDWDGVVIDSHAQHEESWRLLFEELGRAMPGEFFKLTFGMRNQQIIPAWFDFVDAEDKAEIQRLGDRKEELYREIIKRDGIEPLVGVVNLLKELQALGIPAAVGSSTPRKNLDTIMSVIGVDGYFQQIVSAEDVNFGKPAPDVFLKAAQKIGRDPANCVVIEDAQVGIEAGKRAGMRVVAVATTHPIETLEGSDLRLPNLAGATVAGLLPTTANLG</sequence>
<dbReference type="OrthoDB" id="9797743at2"/>
<dbReference type="NCBIfam" id="TIGR02009">
    <property type="entry name" value="PGMB-YQAB-SF"/>
    <property type="match status" value="1"/>
</dbReference>
<dbReference type="Gene3D" id="3.40.50.1000">
    <property type="entry name" value="HAD superfamily/HAD-like"/>
    <property type="match status" value="1"/>
</dbReference>
<dbReference type="InterPro" id="IPR010976">
    <property type="entry name" value="B-phosphoglucomutase_hydrolase"/>
</dbReference>
<dbReference type="Proteomes" id="UP000306196">
    <property type="component" value="Unassembled WGS sequence"/>
</dbReference>
<protein>
    <submittedName>
        <fullName evidence="2">HAD family phosphatase</fullName>
    </submittedName>
</protein>
<dbReference type="RefSeq" id="WP_138085348.1">
    <property type="nucleotide sequence ID" value="NZ_VAUV01000004.1"/>
</dbReference>
<evidence type="ECO:0000256" key="1">
    <source>
        <dbReference type="ARBA" id="ARBA00006171"/>
    </source>
</evidence>
<dbReference type="Gene3D" id="1.10.150.240">
    <property type="entry name" value="Putative phosphatase, domain 2"/>
    <property type="match status" value="1"/>
</dbReference>
<dbReference type="CDD" id="cd07505">
    <property type="entry name" value="HAD_BPGM-like"/>
    <property type="match status" value="1"/>
</dbReference>
<dbReference type="InterPro" id="IPR051806">
    <property type="entry name" value="HAD-like_SPP"/>
</dbReference>
<keyword evidence="3" id="KW-1185">Reference proteome</keyword>
<dbReference type="SFLD" id="SFLDG01129">
    <property type="entry name" value="C1.5:_HAD__Beta-PGM__Phosphata"/>
    <property type="match status" value="1"/>
</dbReference>
<dbReference type="GO" id="GO:0050308">
    <property type="term" value="F:sugar-phosphatase activity"/>
    <property type="evidence" value="ECO:0007669"/>
    <property type="project" value="TreeGrafter"/>
</dbReference>
<accession>A0A5R8KHG3</accession>
<dbReference type="SUPFAM" id="SSF56784">
    <property type="entry name" value="HAD-like"/>
    <property type="match status" value="1"/>
</dbReference>
<reference evidence="2 3" key="1">
    <citation type="submission" date="2019-05" db="EMBL/GenBank/DDBJ databases">
        <title>Verrucobacter flavum gen. nov., sp. nov. a new member of the family Verrucomicrobiaceae.</title>
        <authorList>
            <person name="Szuroczki S."/>
            <person name="Abbaszade G."/>
            <person name="Szabo A."/>
            <person name="Felfoldi T."/>
            <person name="Schumann P."/>
            <person name="Boka K."/>
            <person name="Keki Z."/>
            <person name="Toumi M."/>
            <person name="Toth E."/>
        </authorList>
    </citation>
    <scope>NUCLEOTIDE SEQUENCE [LARGE SCALE GENOMIC DNA]</scope>
    <source>
        <strain evidence="2 3">MG-N-17</strain>
    </source>
</reference>
<dbReference type="InterPro" id="IPR036412">
    <property type="entry name" value="HAD-like_sf"/>
</dbReference>
<evidence type="ECO:0000313" key="2">
    <source>
        <dbReference type="EMBL" id="TLD71754.1"/>
    </source>
</evidence>
<dbReference type="EMBL" id="VAUV01000004">
    <property type="protein sequence ID" value="TLD71754.1"/>
    <property type="molecule type" value="Genomic_DNA"/>
</dbReference>
<dbReference type="PANTHER" id="PTHR43481">
    <property type="entry name" value="FRUCTOSE-1-PHOSPHATE PHOSPHATASE"/>
    <property type="match status" value="1"/>
</dbReference>
<proteinExistence type="inferred from homology"/>
<dbReference type="SFLD" id="SFLDG01135">
    <property type="entry name" value="C1.5.6:_HAD__Beta-PGM__Phospha"/>
    <property type="match status" value="1"/>
</dbReference>
<comment type="caution">
    <text evidence="2">The sequence shown here is derived from an EMBL/GenBank/DDBJ whole genome shotgun (WGS) entry which is preliminary data.</text>
</comment>
<dbReference type="InterPro" id="IPR023214">
    <property type="entry name" value="HAD_sf"/>
</dbReference>
<comment type="similarity">
    <text evidence="1">Belongs to the HAD-like hydrolase superfamily. CbbY/CbbZ/Gph/YieH family.</text>
</comment>
<gene>
    <name evidence="2" type="ORF">FEM03_06340</name>
</gene>
<dbReference type="InterPro" id="IPR023198">
    <property type="entry name" value="PGP-like_dom2"/>
</dbReference>